<dbReference type="PIRSF" id="PIRSF016020">
    <property type="entry name" value="PHexose_mutarotase"/>
    <property type="match status" value="1"/>
</dbReference>
<dbReference type="Gene3D" id="2.70.98.10">
    <property type="match status" value="1"/>
</dbReference>
<protein>
    <recommendedName>
        <fullName evidence="3 5">Glucose-6-phosphate 1-epimerase</fullName>
        <ecNumber evidence="3 5">5.1.3.15</ecNumber>
    </recommendedName>
</protein>
<evidence type="ECO:0000256" key="7">
    <source>
        <dbReference type="PIRSR" id="PIRSR016020-2"/>
    </source>
</evidence>
<dbReference type="InterPro" id="IPR008183">
    <property type="entry name" value="Aldose_1/G6P_1-epimerase"/>
</dbReference>
<feature type="binding site" evidence="7">
    <location>
        <position position="56"/>
    </location>
    <ligand>
        <name>substrate</name>
    </ligand>
</feature>
<dbReference type="PANTHER" id="PTHR11122:SF13">
    <property type="entry name" value="GLUCOSE-6-PHOSPHATE 1-EPIMERASE"/>
    <property type="match status" value="1"/>
</dbReference>
<dbReference type="GO" id="GO:0005737">
    <property type="term" value="C:cytoplasm"/>
    <property type="evidence" value="ECO:0007669"/>
    <property type="project" value="TreeGrafter"/>
</dbReference>
<comment type="similarity">
    <text evidence="2 5">Belongs to the glucose-6-phosphate 1-epimerase family.</text>
</comment>
<accession>A0A4P9XA45</accession>
<evidence type="ECO:0000256" key="3">
    <source>
        <dbReference type="ARBA" id="ARBA00012083"/>
    </source>
</evidence>
<feature type="binding site" evidence="7">
    <location>
        <position position="77"/>
    </location>
    <ligand>
        <name>substrate</name>
    </ligand>
</feature>
<keyword evidence="9" id="KW-1185">Reference proteome</keyword>
<evidence type="ECO:0000256" key="4">
    <source>
        <dbReference type="ARBA" id="ARBA00023235"/>
    </source>
</evidence>
<dbReference type="CDD" id="cd09020">
    <property type="entry name" value="D-hex-6-P-epi_like"/>
    <property type="match status" value="1"/>
</dbReference>
<dbReference type="GO" id="GO:0005975">
    <property type="term" value="P:carbohydrate metabolic process"/>
    <property type="evidence" value="ECO:0007669"/>
    <property type="project" value="InterPro"/>
</dbReference>
<gene>
    <name evidence="8" type="ORF">CXG81DRAFT_18343</name>
</gene>
<dbReference type="PANTHER" id="PTHR11122">
    <property type="entry name" value="APOSPORY-ASSOCIATED PROTEIN C-RELATED"/>
    <property type="match status" value="1"/>
</dbReference>
<evidence type="ECO:0000256" key="5">
    <source>
        <dbReference type="PIRNR" id="PIRNR016020"/>
    </source>
</evidence>
<dbReference type="EMBL" id="ML014157">
    <property type="protein sequence ID" value="RKP01911.1"/>
    <property type="molecule type" value="Genomic_DNA"/>
</dbReference>
<proteinExistence type="inferred from homology"/>
<evidence type="ECO:0000256" key="1">
    <source>
        <dbReference type="ARBA" id="ARBA00001096"/>
    </source>
</evidence>
<comment type="function">
    <text evidence="5">Catalyzes the interconversion between the alpha and beta anomers from at least three hexose 6-phosphate sugars (Glc6P, Gal6P, and Man6P).</text>
</comment>
<dbReference type="InterPro" id="IPR014718">
    <property type="entry name" value="GH-type_carb-bd"/>
</dbReference>
<keyword evidence="4 5" id="KW-0413">Isomerase</keyword>
<evidence type="ECO:0000256" key="6">
    <source>
        <dbReference type="PIRSR" id="PIRSR016020-1"/>
    </source>
</evidence>
<comment type="catalytic activity">
    <reaction evidence="1">
        <text>alpha-D-glucose 6-phosphate = beta-D-glucose 6-phosphate</text>
        <dbReference type="Rhea" id="RHEA:16249"/>
        <dbReference type="ChEBI" id="CHEBI:58225"/>
        <dbReference type="ChEBI" id="CHEBI:58247"/>
        <dbReference type="EC" id="5.1.3.15"/>
    </reaction>
</comment>
<name>A0A4P9XA45_9FUNG</name>
<dbReference type="InterPro" id="IPR025532">
    <property type="entry name" value="G6P_1-epimerase"/>
</dbReference>
<dbReference type="Proteomes" id="UP000274922">
    <property type="component" value="Unassembled WGS sequence"/>
</dbReference>
<evidence type="ECO:0000256" key="2">
    <source>
        <dbReference type="ARBA" id="ARBA00005866"/>
    </source>
</evidence>
<dbReference type="OrthoDB" id="1659429at2759"/>
<dbReference type="InterPro" id="IPR011013">
    <property type="entry name" value="Gal_mutarotase_sf_dom"/>
</dbReference>
<dbReference type="SUPFAM" id="SSF74650">
    <property type="entry name" value="Galactose mutarotase-like"/>
    <property type="match status" value="1"/>
</dbReference>
<feature type="binding site" evidence="7">
    <location>
        <position position="82"/>
    </location>
    <ligand>
        <name>substrate</name>
    </ligand>
</feature>
<reference evidence="9" key="1">
    <citation type="journal article" date="2018" name="Nat. Microbiol.">
        <title>Leveraging single-cell genomics to expand the fungal tree of life.</title>
        <authorList>
            <person name="Ahrendt S.R."/>
            <person name="Quandt C.A."/>
            <person name="Ciobanu D."/>
            <person name="Clum A."/>
            <person name="Salamov A."/>
            <person name="Andreopoulos B."/>
            <person name="Cheng J.F."/>
            <person name="Woyke T."/>
            <person name="Pelin A."/>
            <person name="Henrissat B."/>
            <person name="Reynolds N.K."/>
            <person name="Benny G.L."/>
            <person name="Smith M.E."/>
            <person name="James T.Y."/>
            <person name="Grigoriev I.V."/>
        </authorList>
    </citation>
    <scope>NUCLEOTIDE SEQUENCE [LARGE SCALE GENOMIC DNA]</scope>
    <source>
        <strain evidence="9">ATCC 52028</strain>
    </source>
</reference>
<sequence length="297" mass="31938">MPVDTTTSPDKVVLSIGTTSAEIYYYGATVTSWKLNGDERLFVSKSAVLDGTKAIRGGIPLVFPQFGKSDHTPKLPQHGFARTTRWRWLGVSADTASEISVRFALGNADVDPALLEAWAEAQPGKVVPAFQATYTVALGPTTLKSHLAIQNTGTAPWDFTALLHTYLAVGAIGDVSVTGLQGVRYVDKVADGAEATETRESITVDGEVDRVYVDVKTSPSTRLAVVEKTPGRPTVSVHRSALPDVVVWNPWTEKARAMGDFDDDEYRTMICVEAGHVATPYTLPAGETWTASQTLAV</sequence>
<evidence type="ECO:0000313" key="8">
    <source>
        <dbReference type="EMBL" id="RKP01911.1"/>
    </source>
</evidence>
<dbReference type="GO" id="GO:0030246">
    <property type="term" value="F:carbohydrate binding"/>
    <property type="evidence" value="ECO:0007669"/>
    <property type="project" value="UniProtKB-UniRule"/>
</dbReference>
<dbReference type="STRING" id="1555241.A0A4P9XA45"/>
<feature type="active site" evidence="6">
    <location>
        <position position="273"/>
    </location>
</feature>
<dbReference type="Pfam" id="PF01263">
    <property type="entry name" value="Aldose_epim"/>
    <property type="match status" value="1"/>
</dbReference>
<feature type="active site" evidence="6">
    <location>
        <position position="164"/>
    </location>
</feature>
<dbReference type="AlphaFoldDB" id="A0A4P9XA45"/>
<evidence type="ECO:0000313" key="9">
    <source>
        <dbReference type="Proteomes" id="UP000274922"/>
    </source>
</evidence>
<organism evidence="8 9">
    <name type="scientific">Caulochytrium protostelioides</name>
    <dbReference type="NCBI Taxonomy" id="1555241"/>
    <lineage>
        <taxon>Eukaryota</taxon>
        <taxon>Fungi</taxon>
        <taxon>Fungi incertae sedis</taxon>
        <taxon>Chytridiomycota</taxon>
        <taxon>Chytridiomycota incertae sedis</taxon>
        <taxon>Chytridiomycetes</taxon>
        <taxon>Caulochytriales</taxon>
        <taxon>Caulochytriaceae</taxon>
        <taxon>Caulochytrium</taxon>
    </lineage>
</organism>
<dbReference type="EC" id="5.1.3.15" evidence="3 5"/>
<dbReference type="GO" id="GO:0047938">
    <property type="term" value="F:glucose-6-phosphate 1-epimerase activity"/>
    <property type="evidence" value="ECO:0007669"/>
    <property type="project" value="UniProtKB-UniRule"/>
</dbReference>